<feature type="compositionally biased region" description="Acidic residues" evidence="1">
    <location>
        <begin position="66"/>
        <end position="79"/>
    </location>
</feature>
<feature type="region of interest" description="Disordered" evidence="1">
    <location>
        <begin position="1"/>
        <end position="92"/>
    </location>
</feature>
<dbReference type="OrthoDB" id="7584091at2"/>
<evidence type="ECO:0000256" key="1">
    <source>
        <dbReference type="SAM" id="MobiDB-lite"/>
    </source>
</evidence>
<reference evidence="2 3" key="1">
    <citation type="submission" date="2018-09" db="EMBL/GenBank/DDBJ databases">
        <title>Sphingomonas peninsula sp. nov., isolated from fildes peninsula, Antarctic soil.</title>
        <authorList>
            <person name="Yingchao G."/>
        </authorList>
    </citation>
    <scope>NUCLEOTIDE SEQUENCE [LARGE SCALE GENOMIC DNA]</scope>
    <source>
        <strain evidence="2 3">YZ-8</strain>
    </source>
</reference>
<dbReference type="Proteomes" id="UP000276254">
    <property type="component" value="Chromosome"/>
</dbReference>
<dbReference type="KEGG" id="spha:D3Y57_11890"/>
<evidence type="ECO:0000313" key="3">
    <source>
        <dbReference type="Proteomes" id="UP000276254"/>
    </source>
</evidence>
<protein>
    <submittedName>
        <fullName evidence="2">Uncharacterized protein</fullName>
    </submittedName>
</protein>
<keyword evidence="3" id="KW-1185">Reference proteome</keyword>
<evidence type="ECO:0000313" key="2">
    <source>
        <dbReference type="EMBL" id="AYJ86544.1"/>
    </source>
</evidence>
<dbReference type="RefSeq" id="WP_121153169.1">
    <property type="nucleotide sequence ID" value="NZ_CP032829.1"/>
</dbReference>
<proteinExistence type="predicted"/>
<organism evidence="2 3">
    <name type="scientific">Sphingomonas paeninsulae</name>
    <dbReference type="NCBI Taxonomy" id="2319844"/>
    <lineage>
        <taxon>Bacteria</taxon>
        <taxon>Pseudomonadati</taxon>
        <taxon>Pseudomonadota</taxon>
        <taxon>Alphaproteobacteria</taxon>
        <taxon>Sphingomonadales</taxon>
        <taxon>Sphingomonadaceae</taxon>
        <taxon>Sphingomonas</taxon>
    </lineage>
</organism>
<name>A0A494TGI4_SPHPE</name>
<sequence length="92" mass="9834">MARGKFDAPLDGRIDVPGGARAEDEPDIEGYDETQRAEVAEVEGGGQYDGTLLTDMAPDLGGSNFEDGDVEDEADDIDNILDTNAKPYRPST</sequence>
<dbReference type="EMBL" id="CP032829">
    <property type="protein sequence ID" value="AYJ86544.1"/>
    <property type="molecule type" value="Genomic_DNA"/>
</dbReference>
<accession>A0A494TGI4</accession>
<dbReference type="AlphaFoldDB" id="A0A494TGI4"/>
<gene>
    <name evidence="2" type="ORF">D3Y57_11890</name>
</gene>
<feature type="compositionally biased region" description="Basic and acidic residues" evidence="1">
    <location>
        <begin position="1"/>
        <end position="14"/>
    </location>
</feature>